<accession>A0A1L7XS70</accession>
<feature type="domain" description="Clr5" evidence="4">
    <location>
        <begin position="9"/>
        <end position="60"/>
    </location>
</feature>
<keyword evidence="6" id="KW-1185">Reference proteome</keyword>
<sequence length="1265" mass="138822">MASRSRAIPAEEWERNKETIKDLFARKRLTQVIEEMKQEHNFDATKAQYEVKLRFWGIRKNLKQEEWQDLSDRPENIPATGLVTSSGHVRKQQSIQRAFRRLKTLPGTVPGQVNRASALSHPFSRMASSSVGLSDEQMLQTILESGIPEQQRDDVVWHRDLDHGSFSSESALLRLGEATANFNPAGSAGLFTSGSDDHMSFGLSSDYNSALDCQWQTPLFTAGGHDMLGMDLDSSLDRSWQIPTNANASPLGVSLTRRASPNIAFELFLNDNHFSGVNLEHALLEDHVSQTAVTTFPSGNLSGLSSSAQLLSQNGNVEGGIFDPWLPAGITEQWMNRLPFAKFEEYMKSRHIIFNKSEFSIHQRVGASLSGSFATRSLANSLYPASQAMVLQPPDSQNSLQNLEKLIPGENTAIMSEQHMTETRLVRTLLFSMMNGFAGLNHIPMEDILKSMGHFSTSKLLLQILQEGPPFTSRTLGDNMFRAAIEAKDQRIVQVLLEHKLVDVDDTVCFFQNRRYTPVERAASLQALGLVRILVEAGADVNKTHGDDSSPGALRTLLQATTAVSYGERSAVTAMPQLINTLYFLIEKGSKVDVELLGNLLSSFRGKNEVACLIYRSIPSVGHRAFFGHGGDDGGATHPGLVGRIAEELDDNTATSVVQNMIQLCERSGCSKCLQKWPKTIEYAAIEGAKRGHFKLVQLLIRHAQSTTKILSAAIRSGNSALIRLVLDSDTKPELDPRAHSLGRLPYCYRNGPHRTQYYPERQQVYYMLPTTPLAEAVRTGNADFITFLEKSGASNTPMTEDRLEALVLATAEAGNMPYMERLLGIACSSSHKYRPHSVAVSLALENGHDEVAESLLSAGAEVSNTPTSWYRLTEIAASHEYIAPLGVALQQKRDPALVRAILSADIKDICDRDMADVASWFDTSILSAIMFAFPDLPLVGGFTKPWPLKIICERCMETNNLPFFKIFLESVPISASYLGECLPIAIGAGHSEMFVMAEHPGNAEVLNSLLDRGLVNLIAPEACDFHYRLTNGEMLTPLGLAIVGFKGHCGTNLVAVDQLLQAGSDPNRTARLLTAGARVSETALMLAIETGREDAVQLLLRNKADVNKKPFLSIKRTPLQYAAELGNLDMVRLLLRYDADVNCEPAIRSGGTALQLAAISGNCNLAEELLKRGAQLHALPSKVNGRWPLEGAAEHGRLDMIEFLWNAKGISLGGAGFQRRQCLRAMDFARGNGHLGCRDLVGDLSGISVDALGLEDYGVPWLAY</sequence>
<keyword evidence="1" id="KW-0677">Repeat</keyword>
<evidence type="ECO:0000313" key="6">
    <source>
        <dbReference type="Proteomes" id="UP000184330"/>
    </source>
</evidence>
<dbReference type="PROSITE" id="PS50297">
    <property type="entry name" value="ANK_REP_REGION"/>
    <property type="match status" value="3"/>
</dbReference>
<evidence type="ECO:0000256" key="2">
    <source>
        <dbReference type="ARBA" id="ARBA00023043"/>
    </source>
</evidence>
<proteinExistence type="predicted"/>
<dbReference type="SMART" id="SM00248">
    <property type="entry name" value="ANK"/>
    <property type="match status" value="11"/>
</dbReference>
<evidence type="ECO:0000256" key="3">
    <source>
        <dbReference type="PROSITE-ProRule" id="PRU00023"/>
    </source>
</evidence>
<protein>
    <recommendedName>
        <fullName evidence="4">Clr5 domain-containing protein</fullName>
    </recommendedName>
</protein>
<dbReference type="Gene3D" id="1.25.40.20">
    <property type="entry name" value="Ankyrin repeat-containing domain"/>
    <property type="match status" value="3"/>
</dbReference>
<dbReference type="PANTHER" id="PTHR24198">
    <property type="entry name" value="ANKYRIN REPEAT AND PROTEIN KINASE DOMAIN-CONTAINING PROTEIN"/>
    <property type="match status" value="1"/>
</dbReference>
<evidence type="ECO:0000313" key="5">
    <source>
        <dbReference type="EMBL" id="CZR67818.1"/>
    </source>
</evidence>
<dbReference type="Pfam" id="PF12796">
    <property type="entry name" value="Ank_2"/>
    <property type="match status" value="1"/>
</dbReference>
<dbReference type="STRING" id="576137.A0A1L7XS70"/>
<feature type="repeat" description="ANK" evidence="3">
    <location>
        <begin position="1150"/>
        <end position="1182"/>
    </location>
</feature>
<dbReference type="AlphaFoldDB" id="A0A1L7XS70"/>
<dbReference type="InterPro" id="IPR002110">
    <property type="entry name" value="Ankyrin_rpt"/>
</dbReference>
<dbReference type="InterPro" id="IPR036770">
    <property type="entry name" value="Ankyrin_rpt-contain_sf"/>
</dbReference>
<feature type="repeat" description="ANK" evidence="3">
    <location>
        <begin position="1115"/>
        <end position="1147"/>
    </location>
</feature>
<gene>
    <name evidence="5" type="ORF">PAC_17717</name>
</gene>
<reference evidence="5 6" key="1">
    <citation type="submission" date="2016-03" db="EMBL/GenBank/DDBJ databases">
        <authorList>
            <person name="Ploux O."/>
        </authorList>
    </citation>
    <scope>NUCLEOTIDE SEQUENCE [LARGE SCALE GENOMIC DNA]</scope>
    <source>
        <strain evidence="5 6">UAMH 11012</strain>
    </source>
</reference>
<organism evidence="5 6">
    <name type="scientific">Phialocephala subalpina</name>
    <dbReference type="NCBI Taxonomy" id="576137"/>
    <lineage>
        <taxon>Eukaryota</taxon>
        <taxon>Fungi</taxon>
        <taxon>Dikarya</taxon>
        <taxon>Ascomycota</taxon>
        <taxon>Pezizomycotina</taxon>
        <taxon>Leotiomycetes</taxon>
        <taxon>Helotiales</taxon>
        <taxon>Mollisiaceae</taxon>
        <taxon>Phialocephala</taxon>
        <taxon>Phialocephala fortinii species complex</taxon>
    </lineage>
</organism>
<name>A0A1L7XS70_9HELO</name>
<dbReference type="InterPro" id="IPR025676">
    <property type="entry name" value="Clr5_dom"/>
</dbReference>
<dbReference type="EMBL" id="FJOG01000047">
    <property type="protein sequence ID" value="CZR67818.1"/>
    <property type="molecule type" value="Genomic_DNA"/>
</dbReference>
<dbReference type="PROSITE" id="PS50088">
    <property type="entry name" value="ANK_REPEAT"/>
    <property type="match status" value="4"/>
</dbReference>
<feature type="repeat" description="ANK" evidence="3">
    <location>
        <begin position="1080"/>
        <end position="1112"/>
    </location>
</feature>
<dbReference type="Proteomes" id="UP000184330">
    <property type="component" value="Unassembled WGS sequence"/>
</dbReference>
<dbReference type="PANTHER" id="PTHR24198:SF165">
    <property type="entry name" value="ANKYRIN REPEAT-CONTAINING PROTEIN-RELATED"/>
    <property type="match status" value="1"/>
</dbReference>
<dbReference type="Pfam" id="PF14420">
    <property type="entry name" value="Clr5"/>
    <property type="match status" value="1"/>
</dbReference>
<evidence type="ECO:0000256" key="1">
    <source>
        <dbReference type="ARBA" id="ARBA00022737"/>
    </source>
</evidence>
<dbReference type="SUPFAM" id="SSF48403">
    <property type="entry name" value="Ankyrin repeat"/>
    <property type="match status" value="2"/>
</dbReference>
<keyword evidence="2 3" id="KW-0040">ANK repeat</keyword>
<dbReference type="OrthoDB" id="194358at2759"/>
<feature type="repeat" description="ANK" evidence="3">
    <location>
        <begin position="514"/>
        <end position="546"/>
    </location>
</feature>
<evidence type="ECO:0000259" key="4">
    <source>
        <dbReference type="Pfam" id="PF14420"/>
    </source>
</evidence>